<sequence>MEVKVEGRSSMVRLKSLSKIVRLQVEAWPKVFRPASSGELIVVDRDADGVERSRRTRGSLERGSRRGEEVEGSGDSFGVVVEVRGKTKGLGD</sequence>
<evidence type="ECO:0000313" key="1">
    <source>
        <dbReference type="EMBL" id="KAI8012168.1"/>
    </source>
</evidence>
<proteinExistence type="predicted"/>
<comment type="caution">
    <text evidence="1">The sequence shown here is derived from an EMBL/GenBank/DDBJ whole genome shotgun (WGS) entry which is preliminary data.</text>
</comment>
<dbReference type="Proteomes" id="UP001060215">
    <property type="component" value="Chromosome 5"/>
</dbReference>
<protein>
    <submittedName>
        <fullName evidence="1">Uncharacterized protein</fullName>
    </submittedName>
</protein>
<organism evidence="1 2">
    <name type="scientific">Camellia lanceoleosa</name>
    <dbReference type="NCBI Taxonomy" id="1840588"/>
    <lineage>
        <taxon>Eukaryota</taxon>
        <taxon>Viridiplantae</taxon>
        <taxon>Streptophyta</taxon>
        <taxon>Embryophyta</taxon>
        <taxon>Tracheophyta</taxon>
        <taxon>Spermatophyta</taxon>
        <taxon>Magnoliopsida</taxon>
        <taxon>eudicotyledons</taxon>
        <taxon>Gunneridae</taxon>
        <taxon>Pentapetalae</taxon>
        <taxon>asterids</taxon>
        <taxon>Ericales</taxon>
        <taxon>Theaceae</taxon>
        <taxon>Camellia</taxon>
    </lineage>
</organism>
<gene>
    <name evidence="1" type="ORF">LOK49_LG06G00008</name>
</gene>
<reference evidence="1 2" key="1">
    <citation type="journal article" date="2022" name="Plant J.">
        <title>Chromosome-level genome of Camellia lanceoleosa provides a valuable resource for understanding genome evolution and self-incompatibility.</title>
        <authorList>
            <person name="Gong W."/>
            <person name="Xiao S."/>
            <person name="Wang L."/>
            <person name="Liao Z."/>
            <person name="Chang Y."/>
            <person name="Mo W."/>
            <person name="Hu G."/>
            <person name="Li W."/>
            <person name="Zhao G."/>
            <person name="Zhu H."/>
            <person name="Hu X."/>
            <person name="Ji K."/>
            <person name="Xiang X."/>
            <person name="Song Q."/>
            <person name="Yuan D."/>
            <person name="Jin S."/>
            <person name="Zhang L."/>
        </authorList>
    </citation>
    <scope>NUCLEOTIDE SEQUENCE [LARGE SCALE GENOMIC DNA]</scope>
    <source>
        <strain evidence="1">SQ_2022a</strain>
    </source>
</reference>
<name>A0ACC0HET9_9ERIC</name>
<evidence type="ECO:0000313" key="2">
    <source>
        <dbReference type="Proteomes" id="UP001060215"/>
    </source>
</evidence>
<dbReference type="EMBL" id="CM045762">
    <property type="protein sequence ID" value="KAI8012168.1"/>
    <property type="molecule type" value="Genomic_DNA"/>
</dbReference>
<accession>A0ACC0HET9</accession>
<keyword evidence="2" id="KW-1185">Reference proteome</keyword>